<evidence type="ECO:0000256" key="3">
    <source>
        <dbReference type="ARBA" id="ARBA00022729"/>
    </source>
</evidence>
<dbReference type="InterPro" id="IPR011990">
    <property type="entry name" value="TPR-like_helical_dom_sf"/>
</dbReference>
<comment type="subcellular location">
    <subcellularLocation>
        <location evidence="1">Cell outer membrane</location>
    </subcellularLocation>
</comment>
<dbReference type="RefSeq" id="WP_169225184.1">
    <property type="nucleotide sequence ID" value="NZ_JABBGC010000001.1"/>
</dbReference>
<feature type="domain" description="RagB/SusD" evidence="6">
    <location>
        <begin position="348"/>
        <end position="451"/>
    </location>
</feature>
<dbReference type="Proteomes" id="UP000583266">
    <property type="component" value="Unassembled WGS sequence"/>
</dbReference>
<accession>A0A848GMG9</accession>
<gene>
    <name evidence="8" type="ORF">HHL17_13230</name>
</gene>
<evidence type="ECO:0000256" key="2">
    <source>
        <dbReference type="ARBA" id="ARBA00006275"/>
    </source>
</evidence>
<evidence type="ECO:0000259" key="7">
    <source>
        <dbReference type="Pfam" id="PF14322"/>
    </source>
</evidence>
<proteinExistence type="inferred from homology"/>
<reference evidence="8 9" key="1">
    <citation type="submission" date="2020-04" db="EMBL/GenBank/DDBJ databases">
        <title>Chitinophaga sp. G-6-1-13 sp. nov., isolated from soil.</title>
        <authorList>
            <person name="Dahal R.H."/>
            <person name="Chaudhary D.K."/>
        </authorList>
    </citation>
    <scope>NUCLEOTIDE SEQUENCE [LARGE SCALE GENOMIC DNA]</scope>
    <source>
        <strain evidence="8 9">G-6-1-13</strain>
    </source>
</reference>
<dbReference type="Pfam" id="PF07980">
    <property type="entry name" value="SusD_RagB"/>
    <property type="match status" value="1"/>
</dbReference>
<feature type="domain" description="SusD-like N-terminal" evidence="7">
    <location>
        <begin position="47"/>
        <end position="222"/>
    </location>
</feature>
<dbReference type="AlphaFoldDB" id="A0A848GMG9"/>
<protein>
    <submittedName>
        <fullName evidence="8">RagB/SusD family nutrient uptake outer membrane protein</fullName>
    </submittedName>
</protein>
<keyword evidence="9" id="KW-1185">Reference proteome</keyword>
<dbReference type="Pfam" id="PF14322">
    <property type="entry name" value="SusD-like_3"/>
    <property type="match status" value="1"/>
</dbReference>
<dbReference type="Gene3D" id="1.25.40.390">
    <property type="match status" value="1"/>
</dbReference>
<evidence type="ECO:0000259" key="6">
    <source>
        <dbReference type="Pfam" id="PF07980"/>
    </source>
</evidence>
<sequence length="489" mass="54659">MKKIYYPKHILIIVLLVSVAFVSSCKKILEPAVIELPTAENAITSSADVEKGIAAAYSFLRAVVPDKIFLMGDVRADVFSSYSQSVNVRVETPIATNSANALINNGGGNWAQFYTVIAQCNLVLEKIPLINNYDEQLRKRHTGEASFIRALTYFYLVRFWGDVPLNLKSVNIENLARTPQAAVFDQIKADLDVAIANLDIDYGDGDRAVRATRGAAWAIKAHVLGWLQDFSGCEKLCDSVITKGTYSLVTDTTNLLSIFVGKSKESIFELNFDAASRELQKNRVFNRTLGRPWYTDASDGGGGTDRFILSPSQVQLTTMFPTAVRDARFFTWFIKETVLQPVGAEKRVFLGKYRTLQLKGDTSSQNINESNIIITRLPDILLLRAEALAHPSVGRTGEAILLLNQVRARAFAPAYTGGGILGDTILLERRKELIGEGQYFFDLVRTRKLNKDSKITMTDWYERGAWLLPIDQNIIAKSNFMITQNDFWR</sequence>
<evidence type="ECO:0000313" key="8">
    <source>
        <dbReference type="EMBL" id="NML38162.1"/>
    </source>
</evidence>
<dbReference type="EMBL" id="JABBGC010000001">
    <property type="protein sequence ID" value="NML38162.1"/>
    <property type="molecule type" value="Genomic_DNA"/>
</dbReference>
<dbReference type="SUPFAM" id="SSF48452">
    <property type="entry name" value="TPR-like"/>
    <property type="match status" value="1"/>
</dbReference>
<dbReference type="InterPro" id="IPR033985">
    <property type="entry name" value="SusD-like_N"/>
</dbReference>
<evidence type="ECO:0000256" key="5">
    <source>
        <dbReference type="ARBA" id="ARBA00023237"/>
    </source>
</evidence>
<dbReference type="GO" id="GO:0009279">
    <property type="term" value="C:cell outer membrane"/>
    <property type="evidence" value="ECO:0007669"/>
    <property type="project" value="UniProtKB-SubCell"/>
</dbReference>
<keyword evidence="4" id="KW-0472">Membrane</keyword>
<comment type="caution">
    <text evidence="8">The sequence shown here is derived from an EMBL/GenBank/DDBJ whole genome shotgun (WGS) entry which is preliminary data.</text>
</comment>
<dbReference type="InterPro" id="IPR012944">
    <property type="entry name" value="SusD_RagB_dom"/>
</dbReference>
<keyword evidence="3" id="KW-0732">Signal</keyword>
<keyword evidence="5" id="KW-0998">Cell outer membrane</keyword>
<dbReference type="CDD" id="cd08977">
    <property type="entry name" value="SusD"/>
    <property type="match status" value="1"/>
</dbReference>
<evidence type="ECO:0000256" key="1">
    <source>
        <dbReference type="ARBA" id="ARBA00004442"/>
    </source>
</evidence>
<evidence type="ECO:0000256" key="4">
    <source>
        <dbReference type="ARBA" id="ARBA00023136"/>
    </source>
</evidence>
<name>A0A848GMG9_9BACT</name>
<dbReference type="PROSITE" id="PS51257">
    <property type="entry name" value="PROKAR_LIPOPROTEIN"/>
    <property type="match status" value="1"/>
</dbReference>
<organism evidence="8 9">
    <name type="scientific">Chitinophaga fulva</name>
    <dbReference type="NCBI Taxonomy" id="2728842"/>
    <lineage>
        <taxon>Bacteria</taxon>
        <taxon>Pseudomonadati</taxon>
        <taxon>Bacteroidota</taxon>
        <taxon>Chitinophagia</taxon>
        <taxon>Chitinophagales</taxon>
        <taxon>Chitinophagaceae</taxon>
        <taxon>Chitinophaga</taxon>
    </lineage>
</organism>
<comment type="similarity">
    <text evidence="2">Belongs to the SusD family.</text>
</comment>
<evidence type="ECO:0000313" key="9">
    <source>
        <dbReference type="Proteomes" id="UP000583266"/>
    </source>
</evidence>